<dbReference type="NCBIfam" id="TIGR01801">
    <property type="entry name" value="CM_A"/>
    <property type="match status" value="1"/>
</dbReference>
<dbReference type="PANTHER" id="PTHR43018">
    <property type="entry name" value="PHOSPHO-2-DEHYDRO-3-DEOXYHEPTONATE ALDOLASE"/>
    <property type="match status" value="1"/>
</dbReference>
<dbReference type="Gene3D" id="1.20.59.10">
    <property type="entry name" value="Chorismate mutase"/>
    <property type="match status" value="1"/>
</dbReference>
<evidence type="ECO:0000256" key="1">
    <source>
        <dbReference type="ARBA" id="ARBA00022679"/>
    </source>
</evidence>
<feature type="domain" description="Chorismate mutase" evidence="2">
    <location>
        <begin position="1"/>
        <end position="90"/>
    </location>
</feature>
<dbReference type="InterPro" id="IPR002701">
    <property type="entry name" value="CM_II_prokaryot"/>
</dbReference>
<dbReference type="Gene3D" id="3.20.20.70">
    <property type="entry name" value="Aldolase class I"/>
    <property type="match status" value="1"/>
</dbReference>
<dbReference type="RefSeq" id="WP_041062460.1">
    <property type="nucleotide sequence ID" value="NZ_JXAL01000016.1"/>
</dbReference>
<keyword evidence="1" id="KW-0808">Transferase</keyword>
<dbReference type="NCBIfam" id="NF006421">
    <property type="entry name" value="PRK08673.1"/>
    <property type="match status" value="1"/>
</dbReference>
<dbReference type="InterPro" id="IPR052899">
    <property type="entry name" value="Class-I_DAHP_synthase"/>
</dbReference>
<dbReference type="SMART" id="SM00830">
    <property type="entry name" value="CM_2"/>
    <property type="match status" value="1"/>
</dbReference>
<proteinExistence type="predicted"/>
<dbReference type="InterPro" id="IPR036263">
    <property type="entry name" value="Chorismate_II_sf"/>
</dbReference>
<sequence length="357" mass="39836">MSNSELESLRKSLDEINYQILELISKRAEIVEKIGAQKQKHGLPRFDPVRESTMLENLVSRNKGPFDDATVRHLFKQIFKASLEMLEEEHKNHLLVTRKRKNEDTVIEVKGVKIGGEHKIVMAGPCTVESYGQLRETAEALKTLGVDVLRAGAYKSRTSPYDFQGLGQEGLEILKRVGDEFGMVTMSEIMDSSELRAAADYIDIVEIGAKNMQNFSLLKAAGDAKLPVVLRRGRSATLEELLLSAEYILDRGNSQVMLMERGIRTYETWTRSTLDISAIPILKKESHLPVLVDVSNSTGRRDILLPCAKASLAAGSHGILVEVHPDPALSLTDAQQQLDVNQFVEFFRELKSSGFLN</sequence>
<dbReference type="Pfam" id="PF00793">
    <property type="entry name" value="DAHP_synth_1"/>
    <property type="match status" value="1"/>
</dbReference>
<evidence type="ECO:0000259" key="2">
    <source>
        <dbReference type="PROSITE" id="PS51168"/>
    </source>
</evidence>
<dbReference type="NCBIfam" id="TIGR01361">
    <property type="entry name" value="DAHP_synth_Bsub"/>
    <property type="match status" value="1"/>
</dbReference>
<dbReference type="InterPro" id="IPR010954">
    <property type="entry name" value="Chorismate_mutase_GmP-bac"/>
</dbReference>
<dbReference type="Pfam" id="PF01817">
    <property type="entry name" value="CM_2"/>
    <property type="match status" value="1"/>
</dbReference>
<dbReference type="SUPFAM" id="SSF48600">
    <property type="entry name" value="Chorismate mutase II"/>
    <property type="match status" value="1"/>
</dbReference>
<evidence type="ECO:0000313" key="4">
    <source>
        <dbReference type="Proteomes" id="UP000054526"/>
    </source>
</evidence>
<dbReference type="Proteomes" id="UP000054526">
    <property type="component" value="Unassembled WGS sequence"/>
</dbReference>
<dbReference type="InterPro" id="IPR006268">
    <property type="entry name" value="DAHP_syn_2"/>
</dbReference>
<reference evidence="3 4" key="1">
    <citation type="submission" date="2014-12" db="EMBL/GenBank/DDBJ databases">
        <title>Draft genome sequence of Cohnella kolymensis strain B-2846.</title>
        <authorList>
            <person name="Karlyshev A.V."/>
            <person name="Kudryashova E.B."/>
        </authorList>
    </citation>
    <scope>NUCLEOTIDE SEQUENCE [LARGE SCALE GENOMIC DNA]</scope>
    <source>
        <strain evidence="3 4">VKM B-2846</strain>
    </source>
</reference>
<comment type="caution">
    <text evidence="3">The sequence shown here is derived from an EMBL/GenBank/DDBJ whole genome shotgun (WGS) entry which is preliminary data.</text>
</comment>
<dbReference type="PROSITE" id="PS51168">
    <property type="entry name" value="CHORISMATE_MUT_2"/>
    <property type="match status" value="1"/>
</dbReference>
<protein>
    <submittedName>
        <fullName evidence="3">Chorismate mutase</fullName>
    </submittedName>
</protein>
<accession>A0ABR5A597</accession>
<dbReference type="EMBL" id="JXAL01000016">
    <property type="protein sequence ID" value="KIL35823.1"/>
    <property type="molecule type" value="Genomic_DNA"/>
</dbReference>
<dbReference type="PANTHER" id="PTHR43018:SF1">
    <property type="entry name" value="PROTEIN AROA(G)"/>
    <property type="match status" value="1"/>
</dbReference>
<organism evidence="3 4">
    <name type="scientific">Cohnella kolymensis</name>
    <dbReference type="NCBI Taxonomy" id="1590652"/>
    <lineage>
        <taxon>Bacteria</taxon>
        <taxon>Bacillati</taxon>
        <taxon>Bacillota</taxon>
        <taxon>Bacilli</taxon>
        <taxon>Bacillales</taxon>
        <taxon>Paenibacillaceae</taxon>
        <taxon>Cohnella</taxon>
    </lineage>
</organism>
<dbReference type="InterPro" id="IPR036979">
    <property type="entry name" value="CM_dom_sf"/>
</dbReference>
<dbReference type="InterPro" id="IPR006218">
    <property type="entry name" value="DAHP1/KDSA"/>
</dbReference>
<gene>
    <name evidence="3" type="ORF">SD71_10480</name>
</gene>
<evidence type="ECO:0000313" key="3">
    <source>
        <dbReference type="EMBL" id="KIL35823.1"/>
    </source>
</evidence>
<dbReference type="InterPro" id="IPR013785">
    <property type="entry name" value="Aldolase_TIM"/>
</dbReference>
<name>A0ABR5A597_9BACL</name>
<dbReference type="NCBIfam" id="NF009239">
    <property type="entry name" value="PRK12595.1"/>
    <property type="match status" value="1"/>
</dbReference>
<dbReference type="SUPFAM" id="SSF51569">
    <property type="entry name" value="Aldolase"/>
    <property type="match status" value="1"/>
</dbReference>
<keyword evidence="4" id="KW-1185">Reference proteome</keyword>